<feature type="region of interest" description="Disordered" evidence="1">
    <location>
        <begin position="619"/>
        <end position="647"/>
    </location>
</feature>
<feature type="compositionally biased region" description="Basic and acidic residues" evidence="1">
    <location>
        <begin position="621"/>
        <end position="633"/>
    </location>
</feature>
<sequence>MSLGTALLNPQVLARIEGLNDTQAFGDDLLAVGYRILSSPQCMQDIGPLFSRAFARMGERFAARLESRLQQALAGAQALLTPVTRQADQLAKDSAGVRSPLEALALVEALLDAALAAVRNLSEAALRDVVRQVHALATGSLGLSQDALASELTQVLADVHAGLLEGTAALDPQTAATRYALVALLGRIEAELLPQLPRFDLSPDRMAQVIYKAFARTGLGQLRTDLACLGDKLKAALGAVRGLAHVAAGQPFGAHTVGAGEAHPSASGDQYCWYASWLYSSQNRGGGVTALAIVNQLVGTLLGTPDGFPKNEVWLSADRTQLILRRPLQDDQVLHTFEGGNGRWQDAPQFASTGPDSYTFGPFNAEFMEFWAQLSVALGSFVKSILHTVALATSPKEYAANTPLAVWNLAHSVGASLGGAPLLSLITREAGLDGGWQWPFTVLPWLAVGIGSTEGKHTAATGENCRAQWATLFAGDVLSTLGINVLPSGVANAILSAMTLLNQKGPGSAPDGVDTRPRNREHLDPLVGAAVAVTLKLAFFPLIPREDYCYPSFGTNPKFFLYWLLSVLMASGTGMLATLLSWGLARTVEPAQLGAQAGWAALQAALSFPIQYYQELEGDTDDGKYNPGHDSEGKPLAVASPPFTGYPKPDTSPYRLPWERGVPLYVSQANQGMFSHMRLNPASQIYAYDFAHDYGQEVLAARPGTVVDFYDWVDDNTEPGPTEQATIRIQSNAVMGNTWRSDNPGWNFIIVRHDAVVPAHDQEILDASIRTLYPCTYAVYGHGKQGSVRAAFAARGVTDPKLIIGTEVLQGQVLMGADDTGFSFHSHVHMHVRGGPAGPPAPPPSPVAPIPDADLSVFTFPFVFRDIRSGVPRSLTWYTSDNERAG</sequence>
<dbReference type="Proteomes" id="UP000092952">
    <property type="component" value="Chromosome"/>
</dbReference>
<dbReference type="AlphaFoldDB" id="A0A1B1YWL7"/>
<evidence type="ECO:0000313" key="2">
    <source>
        <dbReference type="EMBL" id="ANX05106.1"/>
    </source>
</evidence>
<evidence type="ECO:0000313" key="3">
    <source>
        <dbReference type="Proteomes" id="UP000092952"/>
    </source>
</evidence>
<accession>A0A1B1YWL7</accession>
<organism evidence="2 3">
    <name type="scientific">Immundisolibacter cernigliae</name>
    <dbReference type="NCBI Taxonomy" id="1810504"/>
    <lineage>
        <taxon>Bacteria</taxon>
        <taxon>Pseudomonadati</taxon>
        <taxon>Pseudomonadota</taxon>
        <taxon>Gammaproteobacteria</taxon>
        <taxon>Immundisolibacterales</taxon>
        <taxon>Immundisolibacteraceae</taxon>
        <taxon>Immundisolibacter</taxon>
    </lineage>
</organism>
<name>A0A1B1YWL7_9GAMM</name>
<gene>
    <name evidence="2" type="ORF">PG2T_13575</name>
</gene>
<dbReference type="KEGG" id="gbi:PG2T_13575"/>
<keyword evidence="3" id="KW-1185">Reference proteome</keyword>
<dbReference type="RefSeq" id="WP_068806616.1">
    <property type="nucleotide sequence ID" value="NZ_CP014671.1"/>
</dbReference>
<dbReference type="Gene3D" id="2.70.70.10">
    <property type="entry name" value="Glucose Permease (Domain IIA)"/>
    <property type="match status" value="1"/>
</dbReference>
<dbReference type="OrthoDB" id="9809488at2"/>
<proteinExistence type="predicted"/>
<dbReference type="InParanoid" id="A0A1B1YWL7"/>
<dbReference type="STRING" id="1810504.PG2T_13575"/>
<protein>
    <submittedName>
        <fullName evidence="2">Uncharacterized protein</fullName>
    </submittedName>
</protein>
<evidence type="ECO:0000256" key="1">
    <source>
        <dbReference type="SAM" id="MobiDB-lite"/>
    </source>
</evidence>
<dbReference type="EMBL" id="CP014671">
    <property type="protein sequence ID" value="ANX05106.1"/>
    <property type="molecule type" value="Genomic_DNA"/>
</dbReference>
<dbReference type="InterPro" id="IPR011055">
    <property type="entry name" value="Dup_hybrid_motif"/>
</dbReference>
<reference evidence="3" key="1">
    <citation type="submission" date="2016-03" db="EMBL/GenBank/DDBJ databases">
        <title>Complete genome sequence of Solimmundus cernigliae, representing a novel lineage of polycyclic aromatic hydrocarbon degraders within the Gammaproteobacteria.</title>
        <authorList>
            <person name="Singleton D.R."/>
            <person name="Dickey A.N."/>
            <person name="Scholl E.H."/>
            <person name="Wright F.A."/>
            <person name="Aitken M.D."/>
        </authorList>
    </citation>
    <scope>NUCLEOTIDE SEQUENCE [LARGE SCALE GENOMIC DNA]</scope>
    <source>
        <strain evidence="3">TR3.2</strain>
    </source>
</reference>